<organism evidence="1 2">
    <name type="scientific">Panagrolaimus sp. ES5</name>
    <dbReference type="NCBI Taxonomy" id="591445"/>
    <lineage>
        <taxon>Eukaryota</taxon>
        <taxon>Metazoa</taxon>
        <taxon>Ecdysozoa</taxon>
        <taxon>Nematoda</taxon>
        <taxon>Chromadorea</taxon>
        <taxon>Rhabditida</taxon>
        <taxon>Tylenchina</taxon>
        <taxon>Panagrolaimomorpha</taxon>
        <taxon>Panagrolaimoidea</taxon>
        <taxon>Panagrolaimidae</taxon>
        <taxon>Panagrolaimus</taxon>
    </lineage>
</organism>
<dbReference type="Proteomes" id="UP000887579">
    <property type="component" value="Unplaced"/>
</dbReference>
<dbReference type="WBParaSite" id="ES5_v2.g27930.t1">
    <property type="protein sequence ID" value="ES5_v2.g27930.t1"/>
    <property type="gene ID" value="ES5_v2.g27930"/>
</dbReference>
<accession>A0AC34GEQ1</accession>
<sequence>MAWPPRSPDLTPMDYFVWGFVKSKVYGAPLANLNELEQRVRAAFDEIPLEMIQRVVNDYERRLRRCIEVNGHSVEVR</sequence>
<evidence type="ECO:0000313" key="2">
    <source>
        <dbReference type="WBParaSite" id="ES5_v2.g27930.t1"/>
    </source>
</evidence>
<protein>
    <submittedName>
        <fullName evidence="2">Uncharacterized protein</fullName>
    </submittedName>
</protein>
<evidence type="ECO:0000313" key="1">
    <source>
        <dbReference type="Proteomes" id="UP000887579"/>
    </source>
</evidence>
<reference evidence="2" key="1">
    <citation type="submission" date="2022-11" db="UniProtKB">
        <authorList>
            <consortium name="WormBaseParasite"/>
        </authorList>
    </citation>
    <scope>IDENTIFICATION</scope>
</reference>
<name>A0AC34GEQ1_9BILA</name>
<proteinExistence type="predicted"/>